<feature type="transmembrane region" description="Helical" evidence="1">
    <location>
        <begin position="553"/>
        <end position="573"/>
    </location>
</feature>
<organism evidence="3 4">
    <name type="scientific">Carpinus fangiana</name>
    <dbReference type="NCBI Taxonomy" id="176857"/>
    <lineage>
        <taxon>Eukaryota</taxon>
        <taxon>Viridiplantae</taxon>
        <taxon>Streptophyta</taxon>
        <taxon>Embryophyta</taxon>
        <taxon>Tracheophyta</taxon>
        <taxon>Spermatophyta</taxon>
        <taxon>Magnoliopsida</taxon>
        <taxon>eudicotyledons</taxon>
        <taxon>Gunneridae</taxon>
        <taxon>Pentapetalae</taxon>
        <taxon>rosids</taxon>
        <taxon>fabids</taxon>
        <taxon>Fagales</taxon>
        <taxon>Betulaceae</taxon>
        <taxon>Carpinus</taxon>
    </lineage>
</organism>
<dbReference type="GO" id="GO:0016255">
    <property type="term" value="P:attachment of GPI anchor to protein"/>
    <property type="evidence" value="ECO:0007669"/>
    <property type="project" value="InterPro"/>
</dbReference>
<sequence length="610" mass="68064">MRCGSGSRLGATMLPSVALFLTLFSSLLGLTTARSPYSEHLHLQPLPHSLLAQFEFSSTASDTSLEEQNFRFFPRSLSQILHHAHTKELHLRFTSGRWDEESWGRRPRNGAREGGTGIEMWAWVDGETESVAYTRWLALVNSLSGLFCASLNYIDSTRTTMPIAAFEPEGYSVNGTHNLHLFHGTLPREVVCTENLTPFMKMLPCKGKAGVSSLLDGHKIFDAAWQSMAIDVRPVQLGGSSARGLQMEQSIDMVLDIERSMRPKDDPIPRPYPQDQMLCDKDKWYNQYGDSCYPVEQPPFPDFTLEQVFGRKLKGTCPLIDDANDKPTSICVAPAGGQTVEIKSAGAYKETKSSGQRCFRMPIDADFDVEFMELITAADYSPPLPKLRVERTISGYGQQRGGLKSVIVNPLDEPVDFVYLETLPWFMKPFIHTLQTTVSSSLSQGEVQTFRAPTREEVINDMHYQPGIDRQRAAHLELKLRMPPQTKLTLTYDFEKSVLRYTEYPPDANRGFDVAPAVIRILPSKPDEPSSYVRSTSLLIYAASPDFSMPYNVIILTSTVIALGFGSVFNLLVRRLVGAHETGPGGGIKERIRGRIAAIRAKLGAKKKTQ</sequence>
<keyword evidence="1" id="KW-1133">Transmembrane helix</keyword>
<proteinExistence type="predicted"/>
<dbReference type="PANTHER" id="PTHR12959">
    <property type="entry name" value="GPI TRANSAMIDASE COMPONENT PIG-T-RELATED"/>
    <property type="match status" value="1"/>
</dbReference>
<dbReference type="PANTHER" id="PTHR12959:SF11">
    <property type="entry name" value="GPI TRANSAMIDASE COMPONENT PIG-T"/>
    <property type="match status" value="1"/>
</dbReference>
<evidence type="ECO:0000313" key="4">
    <source>
        <dbReference type="Proteomes" id="UP000327013"/>
    </source>
</evidence>
<accession>A0A5N6KUV4</accession>
<keyword evidence="4" id="KW-1185">Reference proteome</keyword>
<dbReference type="Pfam" id="PF04113">
    <property type="entry name" value="Gpi16"/>
    <property type="match status" value="1"/>
</dbReference>
<dbReference type="OrthoDB" id="331263at2759"/>
<evidence type="ECO:0000256" key="2">
    <source>
        <dbReference type="SAM" id="SignalP"/>
    </source>
</evidence>
<keyword evidence="2" id="KW-0732">Signal</keyword>
<evidence type="ECO:0000256" key="1">
    <source>
        <dbReference type="SAM" id="Phobius"/>
    </source>
</evidence>
<dbReference type="InterPro" id="IPR007245">
    <property type="entry name" value="PIG-T"/>
</dbReference>
<keyword evidence="1" id="KW-0472">Membrane</keyword>
<name>A0A5N6KUV4_9ROSI</name>
<gene>
    <name evidence="3" type="ORF">FH972_023313</name>
</gene>
<feature type="chain" id="PRO_5024459387" evidence="2">
    <location>
        <begin position="34"/>
        <end position="610"/>
    </location>
</feature>
<dbReference type="EMBL" id="VIBQ01000013">
    <property type="protein sequence ID" value="KAB8346269.1"/>
    <property type="molecule type" value="Genomic_DNA"/>
</dbReference>
<feature type="signal peptide" evidence="2">
    <location>
        <begin position="1"/>
        <end position="33"/>
    </location>
</feature>
<dbReference type="GO" id="GO:0042765">
    <property type="term" value="C:GPI-anchor transamidase complex"/>
    <property type="evidence" value="ECO:0007669"/>
    <property type="project" value="InterPro"/>
</dbReference>
<dbReference type="AlphaFoldDB" id="A0A5N6KUV4"/>
<dbReference type="Proteomes" id="UP000327013">
    <property type="component" value="Unassembled WGS sequence"/>
</dbReference>
<comment type="caution">
    <text evidence="3">The sequence shown here is derived from an EMBL/GenBank/DDBJ whole genome shotgun (WGS) entry which is preliminary data.</text>
</comment>
<evidence type="ECO:0000313" key="3">
    <source>
        <dbReference type="EMBL" id="KAB8346269.1"/>
    </source>
</evidence>
<protein>
    <submittedName>
        <fullName evidence="3">Uncharacterized protein</fullName>
    </submittedName>
</protein>
<keyword evidence="1" id="KW-0812">Transmembrane</keyword>
<reference evidence="3 4" key="1">
    <citation type="submission" date="2019-06" db="EMBL/GenBank/DDBJ databases">
        <title>A chromosomal-level reference genome of Carpinus fangiana (Coryloideae, Betulaceae).</title>
        <authorList>
            <person name="Yang X."/>
            <person name="Wang Z."/>
            <person name="Zhang L."/>
            <person name="Hao G."/>
            <person name="Liu J."/>
            <person name="Yang Y."/>
        </authorList>
    </citation>
    <scope>NUCLEOTIDE SEQUENCE [LARGE SCALE GENOMIC DNA]</scope>
    <source>
        <strain evidence="3">Cfa_2016G</strain>
        <tissue evidence="3">Leaf</tissue>
    </source>
</reference>